<dbReference type="InterPro" id="IPR005761">
    <property type="entry name" value="UDP-N-AcMur-Glu-dNH2Pim_ligase"/>
</dbReference>
<name>A0A8T2TJK6_CERRI</name>
<dbReference type="PANTHER" id="PTHR23135">
    <property type="entry name" value="MUR LIGASE FAMILY MEMBER"/>
    <property type="match status" value="1"/>
</dbReference>
<dbReference type="GO" id="GO:0008360">
    <property type="term" value="P:regulation of cell shape"/>
    <property type="evidence" value="ECO:0007669"/>
    <property type="project" value="InterPro"/>
</dbReference>
<dbReference type="OMA" id="EYFIMEV"/>
<dbReference type="HAMAP" id="MF_00208">
    <property type="entry name" value="MurE"/>
    <property type="match status" value="1"/>
</dbReference>
<gene>
    <name evidence="7" type="ORF">KP509_12G021100</name>
</gene>
<dbReference type="SUPFAM" id="SSF53623">
    <property type="entry name" value="MurD-like peptide ligases, catalytic domain"/>
    <property type="match status" value="1"/>
</dbReference>
<accession>A0A8T2TJK6</accession>
<reference evidence="7" key="1">
    <citation type="submission" date="2021-08" db="EMBL/GenBank/DDBJ databases">
        <title>WGS assembly of Ceratopteris richardii.</title>
        <authorList>
            <person name="Marchant D.B."/>
            <person name="Chen G."/>
            <person name="Jenkins J."/>
            <person name="Shu S."/>
            <person name="Leebens-Mack J."/>
            <person name="Grimwood J."/>
            <person name="Schmutz J."/>
            <person name="Soltis P."/>
            <person name="Soltis D."/>
            <person name="Chen Z.-H."/>
        </authorList>
    </citation>
    <scope>NUCLEOTIDE SEQUENCE</scope>
    <source>
        <strain evidence="7">Whitten #5841</strain>
        <tissue evidence="7">Leaf</tissue>
    </source>
</reference>
<dbReference type="NCBIfam" id="NF001126">
    <property type="entry name" value="PRK00139.1-4"/>
    <property type="match status" value="1"/>
</dbReference>
<proteinExistence type="inferred from homology"/>
<dbReference type="Pfam" id="PF08245">
    <property type="entry name" value="Mur_ligase_M"/>
    <property type="match status" value="1"/>
</dbReference>
<evidence type="ECO:0000259" key="6">
    <source>
        <dbReference type="Pfam" id="PF08245"/>
    </source>
</evidence>
<evidence type="ECO:0000313" key="8">
    <source>
        <dbReference type="Proteomes" id="UP000825935"/>
    </source>
</evidence>
<dbReference type="NCBIfam" id="TIGR01085">
    <property type="entry name" value="murE"/>
    <property type="match status" value="1"/>
</dbReference>
<dbReference type="EMBL" id="CM035417">
    <property type="protein sequence ID" value="KAH7422698.1"/>
    <property type="molecule type" value="Genomic_DNA"/>
</dbReference>
<dbReference type="AlphaFoldDB" id="A0A8T2TJK6"/>
<evidence type="ECO:0000259" key="5">
    <source>
        <dbReference type="Pfam" id="PF02875"/>
    </source>
</evidence>
<feature type="domain" description="Mur ligase C-terminal" evidence="5">
    <location>
        <begin position="418"/>
        <end position="563"/>
    </location>
</feature>
<dbReference type="SUPFAM" id="SSF63418">
    <property type="entry name" value="MurE/MurF N-terminal domain"/>
    <property type="match status" value="1"/>
</dbReference>
<dbReference type="GO" id="GO:0016881">
    <property type="term" value="F:acid-amino acid ligase activity"/>
    <property type="evidence" value="ECO:0007669"/>
    <property type="project" value="InterPro"/>
</dbReference>
<comment type="subunit">
    <text evidence="2">Component of the plastid-encoded plastid RNA polymerase (PEP) complex.</text>
</comment>
<keyword evidence="8" id="KW-1185">Reference proteome</keyword>
<dbReference type="Gene3D" id="3.40.1190.10">
    <property type="entry name" value="Mur-like, catalytic domain"/>
    <property type="match status" value="1"/>
</dbReference>
<evidence type="ECO:0000256" key="3">
    <source>
        <dbReference type="ARBA" id="ARBA00072427"/>
    </source>
</evidence>
<dbReference type="GO" id="GO:0005737">
    <property type="term" value="C:cytoplasm"/>
    <property type="evidence" value="ECO:0007669"/>
    <property type="project" value="InterPro"/>
</dbReference>
<dbReference type="SUPFAM" id="SSF53244">
    <property type="entry name" value="MurD-like peptide ligases, peptide-binding domain"/>
    <property type="match status" value="1"/>
</dbReference>
<dbReference type="Pfam" id="PF02875">
    <property type="entry name" value="Mur_ligase_C"/>
    <property type="match status" value="1"/>
</dbReference>
<sequence length="600" mass="65054">MNLSFHAVAHKHASSGAPLLFPHSRTGRLPLISNKFLLRTLKTSAVCRFVPFTKSKNLTLRAEVSAGNKKDPERPLALPVTLRELLQKANVSPASINGDANVLIRGIQHDSRLVQAGDAFICCRGFSTDGHIYAADAARNGAVAIISTDPISAEGFPLTFVHVKDTNAILSALSAAFYGNPSHKLTVVGITGTNGKTTTAYLVKSILETMNLKTGLLGTIAHDIGSGSIISASNTTPDALSLQFYLASMLANNAKACVMEVSSHALAQGRCIALDFDLAVFTNLTRDHMDFHKTEERYKESKAILFAMMVDPLRHRKIVNADDPHAPYFLEQGNPSVPVLKFSLNNRDADVYASNVVLSLFKTQFIAHTNAGSMRITSNLLGKHNVYNILAAIAVGIAANIPLSVIAAGVEAVDVVPGRCEVLKQGQNFVVLVDYAHTPDALARLLDTVRDCGAERVITVIGCGGDRDKGKRPIMAKIAAEKSEICILTSDNPRTEDPWSIINEMLTGIGMTLEDHLEQDTRNGILMLDPAQRLIICEDRRKAIKLAISKGKEGDAVIVAGKGHENYQILGNRKEHFDDREECQRALQDLITNAYHASQE</sequence>
<dbReference type="FunFam" id="3.90.190.20:FF:000006">
    <property type="entry name" value="UDP-N-acetylmuramoyl-L-alanyl-D-glutamate--2,6-diaminopimelate ligase"/>
    <property type="match status" value="1"/>
</dbReference>
<dbReference type="Gene3D" id="3.40.1390.10">
    <property type="entry name" value="MurE/MurF, N-terminal domain"/>
    <property type="match status" value="1"/>
</dbReference>
<dbReference type="Proteomes" id="UP000825935">
    <property type="component" value="Chromosome 12"/>
</dbReference>
<organism evidence="7 8">
    <name type="scientific">Ceratopteris richardii</name>
    <name type="common">Triangle waterfern</name>
    <dbReference type="NCBI Taxonomy" id="49495"/>
    <lineage>
        <taxon>Eukaryota</taxon>
        <taxon>Viridiplantae</taxon>
        <taxon>Streptophyta</taxon>
        <taxon>Embryophyta</taxon>
        <taxon>Tracheophyta</taxon>
        <taxon>Polypodiopsida</taxon>
        <taxon>Polypodiidae</taxon>
        <taxon>Polypodiales</taxon>
        <taxon>Pteridineae</taxon>
        <taxon>Pteridaceae</taxon>
        <taxon>Parkerioideae</taxon>
        <taxon>Ceratopteris</taxon>
    </lineage>
</organism>
<dbReference type="Pfam" id="PF01225">
    <property type="entry name" value="Mur_ligase"/>
    <property type="match status" value="1"/>
</dbReference>
<dbReference type="GO" id="GO:0005524">
    <property type="term" value="F:ATP binding"/>
    <property type="evidence" value="ECO:0007669"/>
    <property type="project" value="InterPro"/>
</dbReference>
<dbReference type="OrthoDB" id="533138at2759"/>
<evidence type="ECO:0000259" key="4">
    <source>
        <dbReference type="Pfam" id="PF01225"/>
    </source>
</evidence>
<protein>
    <recommendedName>
        <fullName evidence="3">UDP-N-acetylmuramoyl-L-alanyl-D-glutamate--2,6-diaminopimelate ligase MurE homolog, chloroplastic</fullName>
    </recommendedName>
</protein>
<dbReference type="InterPro" id="IPR000713">
    <property type="entry name" value="Mur_ligase_N"/>
</dbReference>
<dbReference type="InterPro" id="IPR013221">
    <property type="entry name" value="Mur_ligase_cen"/>
</dbReference>
<evidence type="ECO:0000313" key="7">
    <source>
        <dbReference type="EMBL" id="KAH7422698.1"/>
    </source>
</evidence>
<comment type="caution">
    <text evidence="7">The sequence shown here is derived from an EMBL/GenBank/DDBJ whole genome shotgun (WGS) entry which is preliminary data.</text>
</comment>
<feature type="domain" description="Mur ligase N-terminal catalytic" evidence="4">
    <location>
        <begin position="104"/>
        <end position="178"/>
    </location>
</feature>
<evidence type="ECO:0000256" key="2">
    <source>
        <dbReference type="ARBA" id="ARBA00064883"/>
    </source>
</evidence>
<dbReference type="Gene3D" id="3.90.190.20">
    <property type="entry name" value="Mur ligase, C-terminal domain"/>
    <property type="match status" value="1"/>
</dbReference>
<dbReference type="PANTHER" id="PTHR23135:SF4">
    <property type="entry name" value="UDP-N-ACETYLMURAMOYL-L-ALANYL-D-GLUTAMATE--2,6-DIAMINOPIMELATE LIGASE MURE HOMOLOG, CHLOROPLASTIC"/>
    <property type="match status" value="1"/>
</dbReference>
<comment type="similarity">
    <text evidence="1">Belongs to the MurCDEF family. MurE subfamily.</text>
</comment>
<evidence type="ECO:0000256" key="1">
    <source>
        <dbReference type="ARBA" id="ARBA00005898"/>
    </source>
</evidence>
<dbReference type="InterPro" id="IPR036565">
    <property type="entry name" value="Mur-like_cat_sf"/>
</dbReference>
<dbReference type="InterPro" id="IPR035911">
    <property type="entry name" value="MurE/MurF_N"/>
</dbReference>
<feature type="domain" description="Mur ligase central" evidence="6">
    <location>
        <begin position="190"/>
        <end position="395"/>
    </location>
</feature>
<dbReference type="GO" id="GO:0051301">
    <property type="term" value="P:cell division"/>
    <property type="evidence" value="ECO:0007669"/>
    <property type="project" value="InterPro"/>
</dbReference>
<dbReference type="InterPro" id="IPR036615">
    <property type="entry name" value="Mur_ligase_C_dom_sf"/>
</dbReference>
<dbReference type="InterPro" id="IPR004101">
    <property type="entry name" value="Mur_ligase_C"/>
</dbReference>